<sequence>MMTGIRYFVGITLAFSSANALATGCDTCLQAKIQSASTQISSALSTLNSTASQTVTATQTVNTTLNAASTSFISILNTNQIQLLSSLDAASKKIEFTNEATTSTLANLTDTITGTISENAKNQSKMAQIFQNRDTYGPKSMPLSLAIAVNRSEHLTEALVEFNGMLDDQLSKFKEWAYVVEKGEETTRLRREKALELMDENEELMSQLSTGLLTEEVTTSLLDTMMIVVLPDPLDYENLSTEEQIAYNSFIERKAAAYKVLAKFVLMKAPLLSTEGWNSGYSQIESENDLTSIEEFIKSESDRKLLSEAWYNDVAKLNDVGLLREQVNQVNMQNYLLSSLVDAQKDNVLLKSLGVKE</sequence>
<evidence type="ECO:0000313" key="2">
    <source>
        <dbReference type="EMBL" id="AMJ76630.1"/>
    </source>
</evidence>
<evidence type="ECO:0000313" key="3">
    <source>
        <dbReference type="Proteomes" id="UP000056750"/>
    </source>
</evidence>
<protein>
    <submittedName>
        <fullName evidence="2">Uncharacterized protein</fullName>
    </submittedName>
</protein>
<reference evidence="2 3" key="1">
    <citation type="submission" date="2015-12" db="EMBL/GenBank/DDBJ databases">
        <title>Intraspecies pangenome expansion in the marine bacterium Alteromonas.</title>
        <authorList>
            <person name="Lopez-Perez M."/>
            <person name="Rodriguez-Valera F."/>
        </authorList>
    </citation>
    <scope>NUCLEOTIDE SEQUENCE [LARGE SCALE GENOMIC DNA]</scope>
    <source>
        <strain evidence="2 3">LMG 21861</strain>
        <plasmid evidence="2 3">pASTE61-200</plasmid>
    </source>
</reference>
<proteinExistence type="predicted"/>
<dbReference type="Proteomes" id="UP000056750">
    <property type="component" value="Plasmid pASTE61-200"/>
</dbReference>
<dbReference type="RefSeq" id="WP_061093671.1">
    <property type="nucleotide sequence ID" value="NZ_CP013927.1"/>
</dbReference>
<accession>A0ABN4LW97</accession>
<feature type="chain" id="PRO_5045822934" evidence="1">
    <location>
        <begin position="23"/>
        <end position="357"/>
    </location>
</feature>
<keyword evidence="2" id="KW-0614">Plasmid</keyword>
<geneLocation type="plasmid" evidence="2 3">
    <name>pASTE61-200</name>
</geneLocation>
<organism evidence="2 3">
    <name type="scientific">Alteromonas stellipolaris</name>
    <dbReference type="NCBI Taxonomy" id="233316"/>
    <lineage>
        <taxon>Bacteria</taxon>
        <taxon>Pseudomonadati</taxon>
        <taxon>Pseudomonadota</taxon>
        <taxon>Gammaproteobacteria</taxon>
        <taxon>Alteromonadales</taxon>
        <taxon>Alteromonadaceae</taxon>
        <taxon>Alteromonas/Salinimonas group</taxon>
        <taxon>Alteromonas</taxon>
    </lineage>
</organism>
<gene>
    <name evidence="2" type="ORF">AVL57_00345</name>
</gene>
<evidence type="ECO:0000256" key="1">
    <source>
        <dbReference type="SAM" id="SignalP"/>
    </source>
</evidence>
<keyword evidence="3" id="KW-1185">Reference proteome</keyword>
<dbReference type="PROSITE" id="PS51257">
    <property type="entry name" value="PROKAR_LIPOPROTEIN"/>
    <property type="match status" value="1"/>
</dbReference>
<name>A0ABN4LW97_9ALTE</name>
<feature type="signal peptide" evidence="1">
    <location>
        <begin position="1"/>
        <end position="22"/>
    </location>
</feature>
<keyword evidence="1" id="KW-0732">Signal</keyword>
<dbReference type="EMBL" id="CP013927">
    <property type="protein sequence ID" value="AMJ76630.1"/>
    <property type="molecule type" value="Genomic_DNA"/>
</dbReference>